<sequence length="142" mass="15050">MRGCPGEAGPDPRGLALLGEVDDGNEFRQQGSQHRVGCVSDVVSAELLDGAFDQFHPGPGHGAGRQHVVGVSAQPVNGLQKVRWQRSVFASGKLAKKLPEVGTERSQTIRLAARCGHRLRLLQQLGCGGSRAHRGERDAVAG</sequence>
<reference evidence="2" key="1">
    <citation type="submission" date="2019-09" db="EMBL/GenBank/DDBJ databases">
        <title>Antimicrobial potential of Antarctic Bacteria.</title>
        <authorList>
            <person name="Benaud N."/>
            <person name="Edwards R.J."/>
            <person name="Ferrari B.C."/>
        </authorList>
    </citation>
    <scope>NUCLEOTIDE SEQUENCE [LARGE SCALE GENOMIC DNA]</scope>
    <source>
        <strain evidence="2">SPB151</strain>
    </source>
</reference>
<dbReference type="EMBL" id="CP043661">
    <property type="protein sequence ID" value="QNE18295.1"/>
    <property type="molecule type" value="Genomic_DNA"/>
</dbReference>
<proteinExistence type="predicted"/>
<dbReference type="AlphaFoldDB" id="A0A7G6WWD0"/>
<evidence type="ECO:0000313" key="1">
    <source>
        <dbReference type="EMBL" id="QNE18295.1"/>
    </source>
</evidence>
<dbReference type="Proteomes" id="UP000515563">
    <property type="component" value="Chromosome"/>
</dbReference>
<dbReference type="RefSeq" id="WP_185447325.1">
    <property type="nucleotide sequence ID" value="NZ_CP043661.1"/>
</dbReference>
<gene>
    <name evidence="1" type="ORF">F1D05_10820</name>
</gene>
<accession>A0A7G6WWD0</accession>
<dbReference type="KEGG" id="kqi:F1D05_10820"/>
<keyword evidence="2" id="KW-1185">Reference proteome</keyword>
<reference evidence="1 2" key="2">
    <citation type="journal article" date="2020" name="Microbiol. Resour. Announc.">
        <title>Antarctic desert soil bacteria exhibit high novel natural product potential, evaluated through long-read genome sequencing and comparative genomics.</title>
        <authorList>
            <person name="Benaud N."/>
            <person name="Edwards R.J."/>
            <person name="Amos T.G."/>
            <person name="D'Agostino P.M."/>
            <person name="Gutierrez-Chavez C."/>
            <person name="Montgomery K."/>
            <person name="Nicetic I."/>
            <person name="Ferrari B.C."/>
        </authorList>
    </citation>
    <scope>NUCLEOTIDE SEQUENCE [LARGE SCALE GENOMIC DNA]</scope>
    <source>
        <strain evidence="1 2">SPB151</strain>
    </source>
</reference>
<protein>
    <submittedName>
        <fullName evidence="1">Uncharacterized protein</fullName>
    </submittedName>
</protein>
<name>A0A7G6WWD0_9ACTN</name>
<evidence type="ECO:0000313" key="2">
    <source>
        <dbReference type="Proteomes" id="UP000515563"/>
    </source>
</evidence>
<organism evidence="1 2">
    <name type="scientific">Kribbella qitaiheensis</name>
    <dbReference type="NCBI Taxonomy" id="1544730"/>
    <lineage>
        <taxon>Bacteria</taxon>
        <taxon>Bacillati</taxon>
        <taxon>Actinomycetota</taxon>
        <taxon>Actinomycetes</taxon>
        <taxon>Propionibacteriales</taxon>
        <taxon>Kribbellaceae</taxon>
        <taxon>Kribbella</taxon>
    </lineage>
</organism>